<dbReference type="Proteomes" id="UP001595526">
    <property type="component" value="Unassembled WGS sequence"/>
</dbReference>
<protein>
    <submittedName>
        <fullName evidence="3">Glycosyltransferase family 9 protein</fullName>
    </submittedName>
</protein>
<dbReference type="Gene3D" id="3.40.50.2000">
    <property type="entry name" value="Glycogen Phosphorylase B"/>
    <property type="match status" value="2"/>
</dbReference>
<name>A0ABV7JP39_9SPHI</name>
<evidence type="ECO:0000256" key="1">
    <source>
        <dbReference type="ARBA" id="ARBA00022676"/>
    </source>
</evidence>
<keyword evidence="2" id="KW-0808">Transferase</keyword>
<dbReference type="Pfam" id="PF01075">
    <property type="entry name" value="Glyco_transf_9"/>
    <property type="match status" value="1"/>
</dbReference>
<dbReference type="SUPFAM" id="SSF53756">
    <property type="entry name" value="UDP-Glycosyltransferase/glycogen phosphorylase"/>
    <property type="match status" value="1"/>
</dbReference>
<dbReference type="CDD" id="cd03789">
    <property type="entry name" value="GT9_LPS_heptosyltransferase"/>
    <property type="match status" value="1"/>
</dbReference>
<keyword evidence="4" id="KW-1185">Reference proteome</keyword>
<sequence>MPLENEETGKNSVILVFRFSAMGDVAMVASVLRELVEQRRHLTLVMVSREALQPFFADISGVVFHPFYPHGPHQGISGLYRLFKELKRYQPTAVADLHHNIRSRFLSLLFRLSGIAVRQLDKARKEKKALTRAYKKIMKPLKPTVERYADVFRKLGYPMALSHTLKRRKQPLPETAKRLFADHGGKKVGIAPFAKHLPKVYPFDRMEEVIAYLDRQGHTVLVFGGGTAERQVAAGWQARYSQVHSVVDQFSLQQELSIISHLDVMISMDSAGMHMASLMGVRVLSIWGATHPYAGFLGYGQVPDDCIQVDHPARPSSIYGNKPCICDGKDSMELIAPVMIIDKLREAGL</sequence>
<accession>A0ABV7JP39</accession>
<organism evidence="3 4">
    <name type="scientific">Parapedobacter deserti</name>
    <dbReference type="NCBI Taxonomy" id="1912957"/>
    <lineage>
        <taxon>Bacteria</taxon>
        <taxon>Pseudomonadati</taxon>
        <taxon>Bacteroidota</taxon>
        <taxon>Sphingobacteriia</taxon>
        <taxon>Sphingobacteriales</taxon>
        <taxon>Sphingobacteriaceae</taxon>
        <taxon>Parapedobacter</taxon>
    </lineage>
</organism>
<dbReference type="EMBL" id="JBHRTA010000038">
    <property type="protein sequence ID" value="MFC3198568.1"/>
    <property type="molecule type" value="Genomic_DNA"/>
</dbReference>
<dbReference type="InterPro" id="IPR002201">
    <property type="entry name" value="Glyco_trans_9"/>
</dbReference>
<evidence type="ECO:0000313" key="3">
    <source>
        <dbReference type="EMBL" id="MFC3198568.1"/>
    </source>
</evidence>
<comment type="caution">
    <text evidence="3">The sequence shown here is derived from an EMBL/GenBank/DDBJ whole genome shotgun (WGS) entry which is preliminary data.</text>
</comment>
<reference evidence="4" key="1">
    <citation type="journal article" date="2019" name="Int. J. Syst. Evol. Microbiol.">
        <title>The Global Catalogue of Microorganisms (GCM) 10K type strain sequencing project: providing services to taxonomists for standard genome sequencing and annotation.</title>
        <authorList>
            <consortium name="The Broad Institute Genomics Platform"/>
            <consortium name="The Broad Institute Genome Sequencing Center for Infectious Disease"/>
            <person name="Wu L."/>
            <person name="Ma J."/>
        </authorList>
    </citation>
    <scope>NUCLEOTIDE SEQUENCE [LARGE SCALE GENOMIC DNA]</scope>
    <source>
        <strain evidence="4">KCTC 52416</strain>
    </source>
</reference>
<dbReference type="InterPro" id="IPR051199">
    <property type="entry name" value="LPS_LOS_Heptosyltrfase"/>
</dbReference>
<dbReference type="RefSeq" id="WP_379023349.1">
    <property type="nucleotide sequence ID" value="NZ_JBHRTA010000038.1"/>
</dbReference>
<proteinExistence type="predicted"/>
<dbReference type="PANTHER" id="PTHR30160">
    <property type="entry name" value="TETRAACYLDISACCHARIDE 4'-KINASE-RELATED"/>
    <property type="match status" value="1"/>
</dbReference>
<evidence type="ECO:0000313" key="4">
    <source>
        <dbReference type="Proteomes" id="UP001595526"/>
    </source>
</evidence>
<evidence type="ECO:0000256" key="2">
    <source>
        <dbReference type="ARBA" id="ARBA00022679"/>
    </source>
</evidence>
<dbReference type="PANTHER" id="PTHR30160:SF22">
    <property type="entry name" value="LIPOPOLYSACCHARIDE CORE BIOSYNTHESIS PROTEIN"/>
    <property type="match status" value="1"/>
</dbReference>
<gene>
    <name evidence="3" type="ORF">ACFOET_13165</name>
</gene>
<keyword evidence="1" id="KW-0328">Glycosyltransferase</keyword>